<dbReference type="AlphaFoldDB" id="A0A8T0HUE0"/>
<evidence type="ECO:0000313" key="3">
    <source>
        <dbReference type="Proteomes" id="UP000822688"/>
    </source>
</evidence>
<evidence type="ECO:0000313" key="2">
    <source>
        <dbReference type="EMBL" id="KAG0574662.1"/>
    </source>
</evidence>
<keyword evidence="3" id="KW-1185">Reference proteome</keyword>
<comment type="caution">
    <text evidence="2">The sequence shown here is derived from an EMBL/GenBank/DDBJ whole genome shotgun (WGS) entry which is preliminary data.</text>
</comment>
<organism evidence="2 3">
    <name type="scientific">Ceratodon purpureus</name>
    <name type="common">Fire moss</name>
    <name type="synonym">Dicranum purpureum</name>
    <dbReference type="NCBI Taxonomy" id="3225"/>
    <lineage>
        <taxon>Eukaryota</taxon>
        <taxon>Viridiplantae</taxon>
        <taxon>Streptophyta</taxon>
        <taxon>Embryophyta</taxon>
        <taxon>Bryophyta</taxon>
        <taxon>Bryophytina</taxon>
        <taxon>Bryopsida</taxon>
        <taxon>Dicranidae</taxon>
        <taxon>Pseudoditrichales</taxon>
        <taxon>Ditrichaceae</taxon>
        <taxon>Ceratodon</taxon>
    </lineage>
</organism>
<sequence length="50" mass="6018">MYRNVGADRAITARIHMDMIEQFKNPRDHKNQAVIQKKRKRTKGMEKFTE</sequence>
<name>A0A8T0HUE0_CERPU</name>
<accession>A0A8T0HUE0</accession>
<feature type="region of interest" description="Disordered" evidence="1">
    <location>
        <begin position="25"/>
        <end position="50"/>
    </location>
</feature>
<reference evidence="2" key="1">
    <citation type="submission" date="2020-06" db="EMBL/GenBank/DDBJ databases">
        <title>WGS assembly of Ceratodon purpureus strain R40.</title>
        <authorList>
            <person name="Carey S.B."/>
            <person name="Jenkins J."/>
            <person name="Shu S."/>
            <person name="Lovell J.T."/>
            <person name="Sreedasyam A."/>
            <person name="Maumus F."/>
            <person name="Tiley G.P."/>
            <person name="Fernandez-Pozo N."/>
            <person name="Barry K."/>
            <person name="Chen C."/>
            <person name="Wang M."/>
            <person name="Lipzen A."/>
            <person name="Daum C."/>
            <person name="Saski C.A."/>
            <person name="Payton A.C."/>
            <person name="Mcbreen J.C."/>
            <person name="Conrad R.E."/>
            <person name="Kollar L.M."/>
            <person name="Olsson S."/>
            <person name="Huttunen S."/>
            <person name="Landis J.B."/>
            <person name="Wickett N.J."/>
            <person name="Johnson M.G."/>
            <person name="Rensing S.A."/>
            <person name="Grimwood J."/>
            <person name="Schmutz J."/>
            <person name="Mcdaniel S.F."/>
        </authorList>
    </citation>
    <scope>NUCLEOTIDE SEQUENCE</scope>
    <source>
        <strain evidence="2">R40</strain>
    </source>
</reference>
<gene>
    <name evidence="2" type="ORF">KC19_VG281100</name>
</gene>
<dbReference type="Proteomes" id="UP000822688">
    <property type="component" value="Chromosome V"/>
</dbReference>
<protein>
    <submittedName>
        <fullName evidence="2">Uncharacterized protein</fullName>
    </submittedName>
</protein>
<proteinExistence type="predicted"/>
<evidence type="ECO:0000256" key="1">
    <source>
        <dbReference type="SAM" id="MobiDB-lite"/>
    </source>
</evidence>
<dbReference type="EMBL" id="CM026426">
    <property type="protein sequence ID" value="KAG0574662.1"/>
    <property type="molecule type" value="Genomic_DNA"/>
</dbReference>